<name>A0A5N6KSK3_9ROSI</name>
<dbReference type="GO" id="GO:0006325">
    <property type="term" value="P:chromatin organization"/>
    <property type="evidence" value="ECO:0007669"/>
    <property type="project" value="TreeGrafter"/>
</dbReference>
<evidence type="ECO:0000256" key="1">
    <source>
        <dbReference type="SAM" id="MobiDB-lite"/>
    </source>
</evidence>
<dbReference type="Proteomes" id="UP000327013">
    <property type="component" value="Unassembled WGS sequence"/>
</dbReference>
<sequence>MEPSSDQKPQSNFTAQNATAEDLLKSQTSGLVTLSDFRKRRAEAFEVKEKEAQDASRGVTPGSGVSTPRDGASTPQPPKKKKKAIAKGKLSFGVEDEGENSAVTSSSNKSSSNKKNQPTGETQKTSTSGVSHTRVGPNQAVAGVPRILSKAAQLKETETRDRLRKEFLAMQEAVKATEILVPFVFYDGSSIPGGVCKVKKGDHIWLMLDRSRKVGAELGVGGSDKSKKEWARVSVDDLMLVQGEIIIPHHYEFYYFLVNKTQGFNGSIFEYSDRPTAATPTMSLSTEDLKDYNPLSRPGQQDKPAQDDSQLEGAALDPTVTKVVDRRWYEKNKHIFPASTWEDFDPTKDYTKGSRKDTQGNRYFFS</sequence>
<gene>
    <name evidence="3" type="ORF">FH972_022417</name>
</gene>
<accession>A0A5N6KSK3</accession>
<evidence type="ECO:0000259" key="2">
    <source>
        <dbReference type="Pfam" id="PF04921"/>
    </source>
</evidence>
<dbReference type="InterPro" id="IPR007005">
    <property type="entry name" value="XAP5"/>
</dbReference>
<proteinExistence type="predicted"/>
<protein>
    <recommendedName>
        <fullName evidence="2">FAM50A/XAP5 C-terminal domain-containing protein</fullName>
    </recommendedName>
</protein>
<dbReference type="InterPro" id="IPR048337">
    <property type="entry name" value="FAM50A/XAP5_C"/>
</dbReference>
<feature type="region of interest" description="Disordered" evidence="1">
    <location>
        <begin position="284"/>
        <end position="316"/>
    </location>
</feature>
<comment type="caution">
    <text evidence="3">The sequence shown here is derived from an EMBL/GenBank/DDBJ whole genome shotgun (WGS) entry which is preliminary data.</text>
</comment>
<feature type="region of interest" description="Disordered" evidence="1">
    <location>
        <begin position="1"/>
        <end position="30"/>
    </location>
</feature>
<evidence type="ECO:0000313" key="3">
    <source>
        <dbReference type="EMBL" id="KAB8342819.1"/>
    </source>
</evidence>
<feature type="compositionally biased region" description="Polar residues" evidence="1">
    <location>
        <begin position="117"/>
        <end position="131"/>
    </location>
</feature>
<keyword evidence="4" id="KW-1185">Reference proteome</keyword>
<dbReference type="AlphaFoldDB" id="A0A5N6KSK3"/>
<dbReference type="GO" id="GO:0005634">
    <property type="term" value="C:nucleus"/>
    <property type="evidence" value="ECO:0007669"/>
    <property type="project" value="InterPro"/>
</dbReference>
<dbReference type="OrthoDB" id="1562195at2759"/>
<dbReference type="Pfam" id="PF04921">
    <property type="entry name" value="XAP5"/>
    <property type="match status" value="1"/>
</dbReference>
<feature type="region of interest" description="Disordered" evidence="1">
    <location>
        <begin position="46"/>
        <end position="140"/>
    </location>
</feature>
<dbReference type="PANTHER" id="PTHR12722">
    <property type="entry name" value="XAP-5 PROTEIN-RELATED"/>
    <property type="match status" value="1"/>
</dbReference>
<reference evidence="3 4" key="1">
    <citation type="submission" date="2019-06" db="EMBL/GenBank/DDBJ databases">
        <title>A chromosomal-level reference genome of Carpinus fangiana (Coryloideae, Betulaceae).</title>
        <authorList>
            <person name="Yang X."/>
            <person name="Wang Z."/>
            <person name="Zhang L."/>
            <person name="Hao G."/>
            <person name="Liu J."/>
            <person name="Yang Y."/>
        </authorList>
    </citation>
    <scope>NUCLEOTIDE SEQUENCE [LARGE SCALE GENOMIC DNA]</scope>
    <source>
        <strain evidence="3">Cfa_2016G</strain>
        <tissue evidence="3">Leaf</tissue>
    </source>
</reference>
<feature type="compositionally biased region" description="Low complexity" evidence="1">
    <location>
        <begin position="105"/>
        <end position="116"/>
    </location>
</feature>
<feature type="region of interest" description="Disordered" evidence="1">
    <location>
        <begin position="340"/>
        <end position="366"/>
    </location>
</feature>
<organism evidence="3 4">
    <name type="scientific">Carpinus fangiana</name>
    <dbReference type="NCBI Taxonomy" id="176857"/>
    <lineage>
        <taxon>Eukaryota</taxon>
        <taxon>Viridiplantae</taxon>
        <taxon>Streptophyta</taxon>
        <taxon>Embryophyta</taxon>
        <taxon>Tracheophyta</taxon>
        <taxon>Spermatophyta</taxon>
        <taxon>Magnoliopsida</taxon>
        <taxon>eudicotyledons</taxon>
        <taxon>Gunneridae</taxon>
        <taxon>Pentapetalae</taxon>
        <taxon>rosids</taxon>
        <taxon>fabids</taxon>
        <taxon>Fagales</taxon>
        <taxon>Betulaceae</taxon>
        <taxon>Carpinus</taxon>
    </lineage>
</organism>
<evidence type="ECO:0000313" key="4">
    <source>
        <dbReference type="Proteomes" id="UP000327013"/>
    </source>
</evidence>
<feature type="compositionally biased region" description="Basic and acidic residues" evidence="1">
    <location>
        <begin position="345"/>
        <end position="359"/>
    </location>
</feature>
<feature type="domain" description="FAM50A/XAP5 C-terminal" evidence="2">
    <location>
        <begin position="177"/>
        <end position="352"/>
    </location>
</feature>
<dbReference type="PANTHER" id="PTHR12722:SF0">
    <property type="entry name" value="PROTEIN FAM50A"/>
    <property type="match status" value="1"/>
</dbReference>
<dbReference type="EMBL" id="VIBQ01000012">
    <property type="protein sequence ID" value="KAB8342819.1"/>
    <property type="molecule type" value="Genomic_DNA"/>
</dbReference>